<protein>
    <submittedName>
        <fullName evidence="4">Uncharacterized protein LOC106172169</fullName>
    </submittedName>
</protein>
<dbReference type="AlphaFoldDB" id="A0A1S3JCV0"/>
<feature type="compositionally biased region" description="Basic and acidic residues" evidence="1">
    <location>
        <begin position="86"/>
        <end position="97"/>
    </location>
</feature>
<evidence type="ECO:0000256" key="1">
    <source>
        <dbReference type="SAM" id="MobiDB-lite"/>
    </source>
</evidence>
<evidence type="ECO:0000313" key="4">
    <source>
        <dbReference type="RefSeq" id="XP_013408240.1"/>
    </source>
</evidence>
<gene>
    <name evidence="4" type="primary">LOC106172169</name>
</gene>
<keyword evidence="2" id="KW-0732">Signal</keyword>
<feature type="region of interest" description="Disordered" evidence="1">
    <location>
        <begin position="76"/>
        <end position="108"/>
    </location>
</feature>
<dbReference type="RefSeq" id="XP_013408240.1">
    <property type="nucleotide sequence ID" value="XM_013552786.1"/>
</dbReference>
<organism evidence="3 4">
    <name type="scientific">Lingula anatina</name>
    <name type="common">Brachiopod</name>
    <name type="synonym">Lingula unguis</name>
    <dbReference type="NCBI Taxonomy" id="7574"/>
    <lineage>
        <taxon>Eukaryota</taxon>
        <taxon>Metazoa</taxon>
        <taxon>Spiralia</taxon>
        <taxon>Lophotrochozoa</taxon>
        <taxon>Brachiopoda</taxon>
        <taxon>Linguliformea</taxon>
        <taxon>Lingulata</taxon>
        <taxon>Lingulida</taxon>
        <taxon>Linguloidea</taxon>
        <taxon>Lingulidae</taxon>
        <taxon>Lingula</taxon>
    </lineage>
</organism>
<dbReference type="InParanoid" id="A0A1S3JCV0"/>
<dbReference type="Proteomes" id="UP000085678">
    <property type="component" value="Unplaced"/>
</dbReference>
<evidence type="ECO:0000256" key="2">
    <source>
        <dbReference type="SAM" id="SignalP"/>
    </source>
</evidence>
<dbReference type="GeneID" id="106172169"/>
<keyword evidence="3" id="KW-1185">Reference proteome</keyword>
<feature type="chain" id="PRO_5010186248" evidence="2">
    <location>
        <begin position="20"/>
        <end position="108"/>
    </location>
</feature>
<evidence type="ECO:0000313" key="3">
    <source>
        <dbReference type="Proteomes" id="UP000085678"/>
    </source>
</evidence>
<dbReference type="KEGG" id="lak:106172169"/>
<name>A0A1S3JCV0_LINAN</name>
<feature type="signal peptide" evidence="2">
    <location>
        <begin position="1"/>
        <end position="19"/>
    </location>
</feature>
<sequence length="108" mass="12186">MPSVLVACIWLRYLFFFSADKPSGKVQISEGRFGAFKHDLIEDVESRLLSDVKYAKAHGINLKDIAKDFENRAKVAKLSPKPRSTASDEREDKDLASLHKRPLPPSNM</sequence>
<accession>A0A1S3JCV0</accession>
<proteinExistence type="predicted"/>
<reference evidence="4" key="1">
    <citation type="submission" date="2025-08" db="UniProtKB">
        <authorList>
            <consortium name="RefSeq"/>
        </authorList>
    </citation>
    <scope>IDENTIFICATION</scope>
    <source>
        <tissue evidence="4">Gonads</tissue>
    </source>
</reference>